<dbReference type="Proteomes" id="UP000054097">
    <property type="component" value="Unassembled WGS sequence"/>
</dbReference>
<proteinExistence type="predicted"/>
<dbReference type="HOGENOM" id="CLU_814125_0_0_1"/>
<feature type="compositionally biased region" description="Polar residues" evidence="1">
    <location>
        <begin position="124"/>
        <end position="138"/>
    </location>
</feature>
<evidence type="ECO:0000313" key="2">
    <source>
        <dbReference type="EMBL" id="KIM26607.1"/>
    </source>
</evidence>
<organism evidence="2 3">
    <name type="scientific">Serendipita vermifera MAFF 305830</name>
    <dbReference type="NCBI Taxonomy" id="933852"/>
    <lineage>
        <taxon>Eukaryota</taxon>
        <taxon>Fungi</taxon>
        <taxon>Dikarya</taxon>
        <taxon>Basidiomycota</taxon>
        <taxon>Agaricomycotina</taxon>
        <taxon>Agaricomycetes</taxon>
        <taxon>Sebacinales</taxon>
        <taxon>Serendipitaceae</taxon>
        <taxon>Serendipita</taxon>
    </lineage>
</organism>
<dbReference type="AlphaFoldDB" id="A0A0C2XBW3"/>
<feature type="compositionally biased region" description="Basic and acidic residues" evidence="1">
    <location>
        <begin position="42"/>
        <end position="54"/>
    </location>
</feature>
<gene>
    <name evidence="2" type="ORF">M408DRAFT_9830</name>
</gene>
<evidence type="ECO:0000256" key="1">
    <source>
        <dbReference type="SAM" id="MobiDB-lite"/>
    </source>
</evidence>
<feature type="compositionally biased region" description="Polar residues" evidence="1">
    <location>
        <begin position="146"/>
        <end position="162"/>
    </location>
</feature>
<protein>
    <submittedName>
        <fullName evidence="2">Uncharacterized protein</fullName>
    </submittedName>
</protein>
<keyword evidence="3" id="KW-1185">Reference proteome</keyword>
<feature type="compositionally biased region" description="Polar residues" evidence="1">
    <location>
        <begin position="1"/>
        <end position="11"/>
    </location>
</feature>
<dbReference type="EMBL" id="KN824305">
    <property type="protein sequence ID" value="KIM26607.1"/>
    <property type="molecule type" value="Genomic_DNA"/>
</dbReference>
<feature type="compositionally biased region" description="Low complexity" evidence="1">
    <location>
        <begin position="298"/>
        <end position="315"/>
    </location>
</feature>
<feature type="compositionally biased region" description="Low complexity" evidence="1">
    <location>
        <begin position="191"/>
        <end position="202"/>
    </location>
</feature>
<name>A0A0C2XBW3_SERVB</name>
<feature type="region of interest" description="Disordered" evidence="1">
    <location>
        <begin position="1"/>
        <end position="327"/>
    </location>
</feature>
<feature type="compositionally biased region" description="Polar residues" evidence="1">
    <location>
        <begin position="21"/>
        <end position="30"/>
    </location>
</feature>
<reference evidence="3" key="2">
    <citation type="submission" date="2015-01" db="EMBL/GenBank/DDBJ databases">
        <title>Evolutionary Origins and Diversification of the Mycorrhizal Mutualists.</title>
        <authorList>
            <consortium name="DOE Joint Genome Institute"/>
            <consortium name="Mycorrhizal Genomics Consortium"/>
            <person name="Kohler A."/>
            <person name="Kuo A."/>
            <person name="Nagy L.G."/>
            <person name="Floudas D."/>
            <person name="Copeland A."/>
            <person name="Barry K.W."/>
            <person name="Cichocki N."/>
            <person name="Veneault-Fourrey C."/>
            <person name="LaButti K."/>
            <person name="Lindquist E.A."/>
            <person name="Lipzen A."/>
            <person name="Lundell T."/>
            <person name="Morin E."/>
            <person name="Murat C."/>
            <person name="Riley R."/>
            <person name="Ohm R."/>
            <person name="Sun H."/>
            <person name="Tunlid A."/>
            <person name="Henrissat B."/>
            <person name="Grigoriev I.V."/>
            <person name="Hibbett D.S."/>
            <person name="Martin F."/>
        </authorList>
    </citation>
    <scope>NUCLEOTIDE SEQUENCE [LARGE SCALE GENOMIC DNA]</scope>
    <source>
        <strain evidence="3">MAFF 305830</strain>
    </source>
</reference>
<accession>A0A0C2XBW3</accession>
<reference evidence="2 3" key="1">
    <citation type="submission" date="2014-04" db="EMBL/GenBank/DDBJ databases">
        <authorList>
            <consortium name="DOE Joint Genome Institute"/>
            <person name="Kuo A."/>
            <person name="Zuccaro A."/>
            <person name="Kohler A."/>
            <person name="Nagy L.G."/>
            <person name="Floudas D."/>
            <person name="Copeland A."/>
            <person name="Barry K.W."/>
            <person name="Cichocki N."/>
            <person name="Veneault-Fourrey C."/>
            <person name="LaButti K."/>
            <person name="Lindquist E.A."/>
            <person name="Lipzen A."/>
            <person name="Lundell T."/>
            <person name="Morin E."/>
            <person name="Murat C."/>
            <person name="Sun H."/>
            <person name="Tunlid A."/>
            <person name="Henrissat B."/>
            <person name="Grigoriev I.V."/>
            <person name="Hibbett D.S."/>
            <person name="Martin F."/>
            <person name="Nordberg H.P."/>
            <person name="Cantor M.N."/>
            <person name="Hua S.X."/>
        </authorList>
    </citation>
    <scope>NUCLEOTIDE SEQUENCE [LARGE SCALE GENOMIC DNA]</scope>
    <source>
        <strain evidence="2 3">MAFF 305830</strain>
    </source>
</reference>
<sequence length="343" mass="36444">MSSLSRPQSSAAVRAHPSSPLKYSSQNTVPLHTDPTAVFASESRKFLSSRKGERQYTSPAELDREYSSSGNSSSRNRSGSYSASTTTNSPSPASPESYYMHQRAPPVPGYSNGRQQMAAEIGRSATSMSRSQQVSSPTGIYPSLPPSTGSPLRSRTPSTIAPYSSYHAAGMEDPYASHRYRSPVHSPPPSSTASTASTATTRSPPPSLPQSPTRPLHPISNGSGAVHHSHSRHHSLSSNVNAYATDYAGGNSRLVPQRNHPMKRHTQQYSSSSNGNGLGAVGPALAQNIPPVLPRPPSLKGSSSTTSTLGRNGSLRGSVSEKREVKTVTDEERAAYAALNTYR</sequence>
<feature type="compositionally biased region" description="Low complexity" evidence="1">
    <location>
        <begin position="67"/>
        <end position="97"/>
    </location>
</feature>
<evidence type="ECO:0000313" key="3">
    <source>
        <dbReference type="Proteomes" id="UP000054097"/>
    </source>
</evidence>